<reference evidence="1 2" key="1">
    <citation type="submission" date="2024-02" db="EMBL/GenBank/DDBJ databases">
        <title>Haloferula sargassicola NBRC 104335.</title>
        <authorList>
            <person name="Ichikawa N."/>
            <person name="Katano-Makiyama Y."/>
            <person name="Hidaka K."/>
        </authorList>
    </citation>
    <scope>NUCLEOTIDE SEQUENCE [LARGE SCALE GENOMIC DNA]</scope>
    <source>
        <strain evidence="1 2">NBRC 104335</strain>
    </source>
</reference>
<evidence type="ECO:0000313" key="1">
    <source>
        <dbReference type="EMBL" id="GAA5480827.1"/>
    </source>
</evidence>
<comment type="caution">
    <text evidence="1">The sequence shown here is derived from an EMBL/GenBank/DDBJ whole genome shotgun (WGS) entry which is preliminary data.</text>
</comment>
<accession>A0ABP9UJI3</accession>
<dbReference type="Proteomes" id="UP001476282">
    <property type="component" value="Unassembled WGS sequence"/>
</dbReference>
<proteinExistence type="predicted"/>
<dbReference type="RefSeq" id="WP_353564986.1">
    <property type="nucleotide sequence ID" value="NZ_BAABRI010000001.1"/>
</dbReference>
<gene>
    <name evidence="1" type="ORF">Hsar01_00031</name>
</gene>
<name>A0ABP9UJI3_9BACT</name>
<dbReference type="EMBL" id="BAABRI010000001">
    <property type="protein sequence ID" value="GAA5480827.1"/>
    <property type="molecule type" value="Genomic_DNA"/>
</dbReference>
<sequence length="210" mass="22806">MNATLPKEQAHALSEAILRFLGHIPDSQRHPAASPEEAARRITGAAASRAATTAGVLALPPGPLAWATILPEIIAVWKIQAQMVADIAAVFDKRAQLSREQMLYCLFRHTAAQAVRDLVVRVGERYLVRRASYRSLELAAKKVGIKVTQRALGKGISRIIPLLSAVGVGGYAWYDTARVARTAIELFGSEIEHELPAPADDILETEPTRT</sequence>
<organism evidence="1 2">
    <name type="scientific">Haloferula sargassicola</name>
    <dbReference type="NCBI Taxonomy" id="490096"/>
    <lineage>
        <taxon>Bacteria</taxon>
        <taxon>Pseudomonadati</taxon>
        <taxon>Verrucomicrobiota</taxon>
        <taxon>Verrucomicrobiia</taxon>
        <taxon>Verrucomicrobiales</taxon>
        <taxon>Verrucomicrobiaceae</taxon>
        <taxon>Haloferula</taxon>
    </lineage>
</organism>
<keyword evidence="2" id="KW-1185">Reference proteome</keyword>
<evidence type="ECO:0000313" key="2">
    <source>
        <dbReference type="Proteomes" id="UP001476282"/>
    </source>
</evidence>
<protein>
    <submittedName>
        <fullName evidence="1">Uncharacterized protein</fullName>
    </submittedName>
</protein>